<protein>
    <recommendedName>
        <fullName evidence="1">Retrotransposon gag domain-containing protein</fullName>
    </recommendedName>
</protein>
<accession>A0A225UXZ5</accession>
<comment type="caution">
    <text evidence="2">The sequence shown here is derived from an EMBL/GenBank/DDBJ whole genome shotgun (WGS) entry which is preliminary data.</text>
</comment>
<dbReference type="AlphaFoldDB" id="A0A225UXZ5"/>
<dbReference type="OrthoDB" id="100602at2759"/>
<dbReference type="PROSITE" id="PS00141">
    <property type="entry name" value="ASP_PROTEASE"/>
    <property type="match status" value="1"/>
</dbReference>
<dbReference type="GO" id="GO:0004190">
    <property type="term" value="F:aspartic-type endopeptidase activity"/>
    <property type="evidence" value="ECO:0007669"/>
    <property type="project" value="InterPro"/>
</dbReference>
<dbReference type="Gene3D" id="2.40.70.10">
    <property type="entry name" value="Acid Proteases"/>
    <property type="match status" value="1"/>
</dbReference>
<dbReference type="InterPro" id="IPR036875">
    <property type="entry name" value="Znf_CCHC_sf"/>
</dbReference>
<keyword evidence="3" id="KW-1185">Reference proteome</keyword>
<dbReference type="SUPFAM" id="SSF57756">
    <property type="entry name" value="Retrovirus zinc finger-like domains"/>
    <property type="match status" value="1"/>
</dbReference>
<dbReference type="SUPFAM" id="SSF50630">
    <property type="entry name" value="Acid proteases"/>
    <property type="match status" value="1"/>
</dbReference>
<reference evidence="3" key="1">
    <citation type="submission" date="2017-03" db="EMBL/GenBank/DDBJ databases">
        <title>Phytopthora megakarya and P. palmivora, two closely related causual agents of cacao black pod achieved similar genome size and gene model numbers by different mechanisms.</title>
        <authorList>
            <person name="Ali S."/>
            <person name="Shao J."/>
            <person name="Larry D.J."/>
            <person name="Kronmiller B."/>
            <person name="Shen D."/>
            <person name="Strem M.D."/>
            <person name="Melnick R.L."/>
            <person name="Guiltinan M.J."/>
            <person name="Tyler B.M."/>
            <person name="Meinhardt L.W."/>
            <person name="Bailey B.A."/>
        </authorList>
    </citation>
    <scope>NUCLEOTIDE SEQUENCE [LARGE SCALE GENOMIC DNA]</scope>
    <source>
        <strain evidence="3">zdho120</strain>
    </source>
</reference>
<dbReference type="Pfam" id="PF08284">
    <property type="entry name" value="RVP_2"/>
    <property type="match status" value="1"/>
</dbReference>
<evidence type="ECO:0000259" key="1">
    <source>
        <dbReference type="Pfam" id="PF03732"/>
    </source>
</evidence>
<dbReference type="InterPro" id="IPR032567">
    <property type="entry name" value="RTL1-rel"/>
</dbReference>
<proteinExistence type="predicted"/>
<dbReference type="Pfam" id="PF03732">
    <property type="entry name" value="Retrotrans_gag"/>
    <property type="match status" value="1"/>
</dbReference>
<organism evidence="2 3">
    <name type="scientific">Phytophthora megakarya</name>
    <dbReference type="NCBI Taxonomy" id="4795"/>
    <lineage>
        <taxon>Eukaryota</taxon>
        <taxon>Sar</taxon>
        <taxon>Stramenopiles</taxon>
        <taxon>Oomycota</taxon>
        <taxon>Peronosporomycetes</taxon>
        <taxon>Peronosporales</taxon>
        <taxon>Peronosporaceae</taxon>
        <taxon>Phytophthora</taxon>
    </lineage>
</organism>
<dbReference type="PANTHER" id="PTHR15503">
    <property type="entry name" value="LDOC1 RELATED"/>
    <property type="match status" value="1"/>
</dbReference>
<dbReference type="GO" id="GO:0006508">
    <property type="term" value="P:proteolysis"/>
    <property type="evidence" value="ECO:0007669"/>
    <property type="project" value="InterPro"/>
</dbReference>
<dbReference type="GO" id="GO:0003676">
    <property type="term" value="F:nucleic acid binding"/>
    <property type="evidence" value="ECO:0007669"/>
    <property type="project" value="InterPro"/>
</dbReference>
<name>A0A225UXZ5_9STRA</name>
<dbReference type="InterPro" id="IPR005162">
    <property type="entry name" value="Retrotrans_gag_dom"/>
</dbReference>
<evidence type="ECO:0000313" key="2">
    <source>
        <dbReference type="EMBL" id="OWY97099.1"/>
    </source>
</evidence>
<dbReference type="InterPro" id="IPR021109">
    <property type="entry name" value="Peptidase_aspartic_dom_sf"/>
</dbReference>
<dbReference type="Proteomes" id="UP000198211">
    <property type="component" value="Unassembled WGS sequence"/>
</dbReference>
<dbReference type="GO" id="GO:0008270">
    <property type="term" value="F:zinc ion binding"/>
    <property type="evidence" value="ECO:0007669"/>
    <property type="project" value="InterPro"/>
</dbReference>
<dbReference type="EMBL" id="NBNE01010850">
    <property type="protein sequence ID" value="OWY97099.1"/>
    <property type="molecule type" value="Genomic_DNA"/>
</dbReference>
<evidence type="ECO:0000313" key="3">
    <source>
        <dbReference type="Proteomes" id="UP000198211"/>
    </source>
</evidence>
<dbReference type="InterPro" id="IPR001969">
    <property type="entry name" value="Aspartic_peptidase_AS"/>
</dbReference>
<gene>
    <name evidence="2" type="ORF">PHMEG_00032457</name>
</gene>
<sequence length="316" mass="35869">MDGSFVGSPSTSVTYVARTDRPHLADLEWEVLQRLSTVIGEAAVATMLRTLSPTEQHGVALGFIMREQREVTSAKPVSPGETPRKEYLKLRVSNYMGREGETLLGWLVELDTAIVARHLVDPLAKVPFATSCLGGRARSWAYGRRLIDPTCFGTYESFKEELKLAFEPPQNEFRSRAEFLDLQQGKHDVHTYAQQKKKGSNVRCFRCGNMGHYALKSMTKRADSLRVLVDSGASNNFVRQQSLPLMDFEEKHVPRSQLEVRLATGAIVKTEKRVIRARFSYKHRVFVEELHVLDLDDKFDMVLGMPWLVRHDSTID</sequence>
<dbReference type="CDD" id="cd00303">
    <property type="entry name" value="retropepsin_like"/>
    <property type="match status" value="1"/>
</dbReference>
<feature type="domain" description="Retrotransposon gag" evidence="1">
    <location>
        <begin position="128"/>
        <end position="196"/>
    </location>
</feature>